<evidence type="ECO:0000256" key="1">
    <source>
        <dbReference type="SAM" id="MobiDB-lite"/>
    </source>
</evidence>
<dbReference type="AlphaFoldDB" id="A0AAW1M697"/>
<organism evidence="2 3">
    <name type="scientific">Popillia japonica</name>
    <name type="common">Japanese beetle</name>
    <dbReference type="NCBI Taxonomy" id="7064"/>
    <lineage>
        <taxon>Eukaryota</taxon>
        <taxon>Metazoa</taxon>
        <taxon>Ecdysozoa</taxon>
        <taxon>Arthropoda</taxon>
        <taxon>Hexapoda</taxon>
        <taxon>Insecta</taxon>
        <taxon>Pterygota</taxon>
        <taxon>Neoptera</taxon>
        <taxon>Endopterygota</taxon>
        <taxon>Coleoptera</taxon>
        <taxon>Polyphaga</taxon>
        <taxon>Scarabaeiformia</taxon>
        <taxon>Scarabaeidae</taxon>
        <taxon>Rutelinae</taxon>
        <taxon>Popillia</taxon>
    </lineage>
</organism>
<dbReference type="Proteomes" id="UP001458880">
    <property type="component" value="Unassembled WGS sequence"/>
</dbReference>
<evidence type="ECO:0000313" key="3">
    <source>
        <dbReference type="Proteomes" id="UP001458880"/>
    </source>
</evidence>
<sequence>MNAGGIPSGPGPLVLFNFSSTASMSSPEKETDESDLSPIPPVLFNFSSTASMSSPEKETDESDLSPIPPLAASPNNRMVSCVVKV</sequence>
<name>A0AAW1M697_POPJA</name>
<gene>
    <name evidence="2" type="ORF">QE152_g7974</name>
</gene>
<protein>
    <submittedName>
        <fullName evidence="2">Uncharacterized protein</fullName>
    </submittedName>
</protein>
<feature type="compositionally biased region" description="Polar residues" evidence="1">
    <location>
        <begin position="45"/>
        <end position="54"/>
    </location>
</feature>
<reference evidence="2 3" key="1">
    <citation type="journal article" date="2024" name="BMC Genomics">
        <title>De novo assembly and annotation of Popillia japonica's genome with initial clues to its potential as an invasive pest.</title>
        <authorList>
            <person name="Cucini C."/>
            <person name="Boschi S."/>
            <person name="Funari R."/>
            <person name="Cardaioli E."/>
            <person name="Iannotti N."/>
            <person name="Marturano G."/>
            <person name="Paoli F."/>
            <person name="Bruttini M."/>
            <person name="Carapelli A."/>
            <person name="Frati F."/>
            <person name="Nardi F."/>
        </authorList>
    </citation>
    <scope>NUCLEOTIDE SEQUENCE [LARGE SCALE GENOMIC DNA]</scope>
    <source>
        <strain evidence="2">DMR45628</strain>
    </source>
</reference>
<accession>A0AAW1M697</accession>
<dbReference type="EMBL" id="JASPKY010000061">
    <property type="protein sequence ID" value="KAK9744166.1"/>
    <property type="molecule type" value="Genomic_DNA"/>
</dbReference>
<feature type="region of interest" description="Disordered" evidence="1">
    <location>
        <begin position="17"/>
        <end position="74"/>
    </location>
</feature>
<evidence type="ECO:0000313" key="2">
    <source>
        <dbReference type="EMBL" id="KAK9744166.1"/>
    </source>
</evidence>
<comment type="caution">
    <text evidence="2">The sequence shown here is derived from an EMBL/GenBank/DDBJ whole genome shotgun (WGS) entry which is preliminary data.</text>
</comment>
<proteinExistence type="predicted"/>
<keyword evidence="3" id="KW-1185">Reference proteome</keyword>
<feature type="compositionally biased region" description="Polar residues" evidence="1">
    <location>
        <begin position="17"/>
        <end position="26"/>
    </location>
</feature>